<dbReference type="RefSeq" id="WP_006361581.1">
    <property type="nucleotide sequence ID" value="NZ_GG700630.1"/>
</dbReference>
<dbReference type="FunFam" id="3.40.50.1170:FF:000001">
    <property type="entry name" value="L-asparaginase 2"/>
    <property type="match status" value="1"/>
</dbReference>
<organism evidence="12 13">
    <name type="scientific">Slackia exigua (strain ATCC 700122 / DSM 15923 / CIP 105133 / JCM 11022 / KCTC 5966 / S-7)</name>
    <dbReference type="NCBI Taxonomy" id="649764"/>
    <lineage>
        <taxon>Bacteria</taxon>
        <taxon>Bacillati</taxon>
        <taxon>Actinomycetota</taxon>
        <taxon>Coriobacteriia</taxon>
        <taxon>Eggerthellales</taxon>
        <taxon>Eggerthellaceae</taxon>
        <taxon>Slackia</taxon>
    </lineage>
</organism>
<evidence type="ECO:0000313" key="12">
    <source>
        <dbReference type="EMBL" id="EEZ62241.1"/>
    </source>
</evidence>
<evidence type="ECO:0000256" key="8">
    <source>
        <dbReference type="PROSITE-ProRule" id="PRU10100"/>
    </source>
</evidence>
<dbReference type="GO" id="GO:0006528">
    <property type="term" value="P:asparagine metabolic process"/>
    <property type="evidence" value="ECO:0007669"/>
    <property type="project" value="InterPro"/>
</dbReference>
<dbReference type="InterPro" id="IPR037152">
    <property type="entry name" value="L-asparaginase_N_sf"/>
</dbReference>
<feature type="domain" description="Asparaginase/glutaminase C-terminal" evidence="11">
    <location>
        <begin position="226"/>
        <end position="333"/>
    </location>
</feature>
<dbReference type="EC" id="3.5.1.1" evidence="2"/>
<gene>
    <name evidence="12" type="ORF">HMPREF0762_00335</name>
</gene>
<feature type="active site" description="O-isoaspartyl threonine intermediate" evidence="5">
    <location>
        <position position="23"/>
    </location>
</feature>
<feature type="active site" evidence="7">
    <location>
        <position position="23"/>
    </location>
</feature>
<dbReference type="InterPro" id="IPR020827">
    <property type="entry name" value="Asparaginase/glutaminase_AS1"/>
</dbReference>
<dbReference type="InterPro" id="IPR006034">
    <property type="entry name" value="Asparaginase/glutaminase-like"/>
</dbReference>
<dbReference type="GO" id="GO:0004067">
    <property type="term" value="F:asparaginase activity"/>
    <property type="evidence" value="ECO:0007669"/>
    <property type="project" value="UniProtKB-UniRule"/>
</dbReference>
<evidence type="ECO:0000259" key="11">
    <source>
        <dbReference type="Pfam" id="PF17763"/>
    </source>
</evidence>
<dbReference type="CDD" id="cd08964">
    <property type="entry name" value="L-asparaginase_II"/>
    <property type="match status" value="1"/>
</dbReference>
<dbReference type="InterPro" id="IPR036152">
    <property type="entry name" value="Asp/glu_Ase-like_sf"/>
</dbReference>
<feature type="active site" evidence="8">
    <location>
        <position position="102"/>
    </location>
</feature>
<dbReference type="PANTHER" id="PTHR11707:SF28">
    <property type="entry name" value="60 KDA LYSOPHOSPHOLIPASE"/>
    <property type="match status" value="1"/>
</dbReference>
<dbReference type="SFLD" id="SFLDS00057">
    <property type="entry name" value="Glutaminase/Asparaginase"/>
    <property type="match status" value="1"/>
</dbReference>
<dbReference type="InterPro" id="IPR027475">
    <property type="entry name" value="Asparaginase/glutaminase_AS2"/>
</dbReference>
<dbReference type="SUPFAM" id="SSF53774">
    <property type="entry name" value="Glutaminase/Asparaginase"/>
    <property type="match status" value="1"/>
</dbReference>
<evidence type="ECO:0000256" key="5">
    <source>
        <dbReference type="PIRSR" id="PIRSR001220-1"/>
    </source>
</evidence>
<dbReference type="PROSITE" id="PS00917">
    <property type="entry name" value="ASN_GLN_ASE_2"/>
    <property type="match status" value="1"/>
</dbReference>
<dbReference type="EMBL" id="ACUX02000004">
    <property type="protein sequence ID" value="EEZ62241.1"/>
    <property type="molecule type" value="Genomic_DNA"/>
</dbReference>
<dbReference type="AlphaFoldDB" id="D0WEV3"/>
<evidence type="ECO:0000256" key="9">
    <source>
        <dbReference type="RuleBase" id="RU004456"/>
    </source>
</evidence>
<comment type="caution">
    <text evidence="12">The sequence shown here is derived from an EMBL/GenBank/DDBJ whole genome shotgun (WGS) entry which is preliminary data.</text>
</comment>
<dbReference type="NCBIfam" id="TIGR00520">
    <property type="entry name" value="asnASE_II"/>
    <property type="match status" value="1"/>
</dbReference>
<evidence type="ECO:0000256" key="6">
    <source>
        <dbReference type="PIRSR" id="PIRSR001220-2"/>
    </source>
</evidence>
<dbReference type="InterPro" id="IPR040919">
    <property type="entry name" value="Asparaginase_C"/>
</dbReference>
<keyword evidence="3 12" id="KW-0378">Hydrolase</keyword>
<sequence>MPNADVDSHAALPTIAVLATGGTIAGSGSQGRATNYRPGQIGIEDLVGCVPGIDAVAHVKGMQICNVNSDDITGAHWIALARTIDELAARTDIDGFVVTHGTDTMDETAYFLNLTVKTDKPVVLTGSMRPATATSADGPMNLFQALSLAASPDARGRGVMVAFSDAIFGGRDVRKVSTFQTDAFSENDFGCMGYLIDGQPYFFNGSTKLHTLGTEFNASEIDGLPRVDAVYFTVDADPGVIDYCVESGARGIIVVGAGSGGYSTPWNDRISAFAGRGIPIVRCSRVGAGLITHDDFYRGDLVRGCDLPPQKAAVLLRLALTKTSDTTLIQRMFDVY</sequence>
<dbReference type="PROSITE" id="PS00144">
    <property type="entry name" value="ASN_GLN_ASE_1"/>
    <property type="match status" value="1"/>
</dbReference>
<comment type="catalytic activity">
    <reaction evidence="4">
        <text>L-asparagine + H2O = L-aspartate + NH4(+)</text>
        <dbReference type="Rhea" id="RHEA:21016"/>
        <dbReference type="ChEBI" id="CHEBI:15377"/>
        <dbReference type="ChEBI" id="CHEBI:28938"/>
        <dbReference type="ChEBI" id="CHEBI:29991"/>
        <dbReference type="ChEBI" id="CHEBI:58048"/>
        <dbReference type="EC" id="3.5.1.1"/>
    </reaction>
</comment>
<dbReference type="HOGENOM" id="CLU_019134_1_2_11"/>
<reference evidence="12" key="1">
    <citation type="submission" date="2009-10" db="EMBL/GenBank/DDBJ databases">
        <authorList>
            <person name="Weinstock G."/>
            <person name="Sodergren E."/>
            <person name="Clifton S."/>
            <person name="Fulton L."/>
            <person name="Fulton B."/>
            <person name="Courtney L."/>
            <person name="Fronick C."/>
            <person name="Harrison M."/>
            <person name="Strong C."/>
            <person name="Farmer C."/>
            <person name="Delahaunty K."/>
            <person name="Markovic C."/>
            <person name="Hall O."/>
            <person name="Minx P."/>
            <person name="Tomlinson C."/>
            <person name="Mitreva M."/>
            <person name="Nelson J."/>
            <person name="Hou S."/>
            <person name="Wollam A."/>
            <person name="Pepin K.H."/>
            <person name="Johnson M."/>
            <person name="Bhonagiri V."/>
            <person name="Nash W.E."/>
            <person name="Warren W."/>
            <person name="Chinwalla A."/>
            <person name="Mardis E.R."/>
            <person name="Wilson R.K."/>
        </authorList>
    </citation>
    <scope>NUCLEOTIDE SEQUENCE [LARGE SCALE GENOMIC DNA]</scope>
    <source>
        <strain evidence="12">ATCC 700122</strain>
    </source>
</reference>
<dbReference type="Pfam" id="PF17763">
    <property type="entry name" value="Asparaginase_C"/>
    <property type="match status" value="1"/>
</dbReference>
<dbReference type="GeneID" id="85006992"/>
<feature type="domain" description="L-asparaginase N-terminal" evidence="10">
    <location>
        <begin position="15"/>
        <end position="203"/>
    </location>
</feature>
<evidence type="ECO:0000256" key="4">
    <source>
        <dbReference type="ARBA" id="ARBA00049366"/>
    </source>
</evidence>
<dbReference type="InterPro" id="IPR027474">
    <property type="entry name" value="L-asparaginase_N"/>
</dbReference>
<dbReference type="PIRSF" id="PIRSF001220">
    <property type="entry name" value="L-ASNase_gatD"/>
    <property type="match status" value="1"/>
</dbReference>
<comment type="similarity">
    <text evidence="1 9">Belongs to the asparaginase 1 family.</text>
</comment>
<evidence type="ECO:0000256" key="7">
    <source>
        <dbReference type="PROSITE-ProRule" id="PRU10099"/>
    </source>
</evidence>
<keyword evidence="13" id="KW-1185">Reference proteome</keyword>
<dbReference type="PROSITE" id="PS51732">
    <property type="entry name" value="ASN_GLN_ASE_3"/>
    <property type="match status" value="1"/>
</dbReference>
<accession>D0WEV3</accession>
<dbReference type="PRINTS" id="PR00139">
    <property type="entry name" value="ASNGLNASE"/>
</dbReference>
<dbReference type="SMART" id="SM00870">
    <property type="entry name" value="Asparaginase"/>
    <property type="match status" value="1"/>
</dbReference>
<dbReference type="Proteomes" id="UP000006001">
    <property type="component" value="Unassembled WGS sequence"/>
</dbReference>
<dbReference type="PIRSF" id="PIRSF500176">
    <property type="entry name" value="L_ASNase"/>
    <property type="match status" value="1"/>
</dbReference>
<dbReference type="eggNOG" id="COG0252">
    <property type="taxonomic scope" value="Bacteria"/>
</dbReference>
<dbReference type="Pfam" id="PF00710">
    <property type="entry name" value="Asparaginase"/>
    <property type="match status" value="1"/>
</dbReference>
<dbReference type="InterPro" id="IPR004550">
    <property type="entry name" value="AsnASE_II"/>
</dbReference>
<dbReference type="Gene3D" id="3.40.50.1170">
    <property type="entry name" value="L-asparaginase, N-terminal domain"/>
    <property type="match status" value="1"/>
</dbReference>
<dbReference type="InterPro" id="IPR027473">
    <property type="entry name" value="L-asparaginase_C"/>
</dbReference>
<dbReference type="OrthoDB" id="9788068at2"/>
<evidence type="ECO:0000313" key="13">
    <source>
        <dbReference type="Proteomes" id="UP000006001"/>
    </source>
</evidence>
<evidence type="ECO:0000256" key="3">
    <source>
        <dbReference type="ARBA" id="ARBA00022801"/>
    </source>
</evidence>
<dbReference type="STRING" id="649764.HMPREF0762_00335"/>
<evidence type="ECO:0000256" key="1">
    <source>
        <dbReference type="ARBA" id="ARBA00010518"/>
    </source>
</evidence>
<proteinExistence type="inferred from homology"/>
<feature type="binding site" evidence="6">
    <location>
        <position position="69"/>
    </location>
    <ligand>
        <name>substrate</name>
    </ligand>
</feature>
<name>D0WEV3_SLAES</name>
<evidence type="ECO:0000259" key="10">
    <source>
        <dbReference type="Pfam" id="PF00710"/>
    </source>
</evidence>
<protein>
    <recommendedName>
        <fullName evidence="2">asparaginase</fullName>
        <ecNumber evidence="2">3.5.1.1</ecNumber>
    </recommendedName>
</protein>
<feature type="binding site" evidence="6">
    <location>
        <begin position="102"/>
        <end position="103"/>
    </location>
    <ligand>
        <name>substrate</name>
    </ligand>
</feature>
<evidence type="ECO:0000256" key="2">
    <source>
        <dbReference type="ARBA" id="ARBA00012920"/>
    </source>
</evidence>
<dbReference type="Gene3D" id="3.40.50.40">
    <property type="match status" value="1"/>
</dbReference>
<dbReference type="PANTHER" id="PTHR11707">
    <property type="entry name" value="L-ASPARAGINASE"/>
    <property type="match status" value="1"/>
</dbReference>